<accession>A0A135RTW6</accession>
<dbReference type="Proteomes" id="UP000070054">
    <property type="component" value="Unassembled WGS sequence"/>
</dbReference>
<dbReference type="AlphaFoldDB" id="A0A135RTW6"/>
<evidence type="ECO:0000313" key="2">
    <source>
        <dbReference type="Proteomes" id="UP000070054"/>
    </source>
</evidence>
<organism evidence="1 2">
    <name type="scientific">Colletotrichum nymphaeae SA-01</name>
    <dbReference type="NCBI Taxonomy" id="1460502"/>
    <lineage>
        <taxon>Eukaryota</taxon>
        <taxon>Fungi</taxon>
        <taxon>Dikarya</taxon>
        <taxon>Ascomycota</taxon>
        <taxon>Pezizomycotina</taxon>
        <taxon>Sordariomycetes</taxon>
        <taxon>Hypocreomycetidae</taxon>
        <taxon>Glomerellales</taxon>
        <taxon>Glomerellaceae</taxon>
        <taxon>Colletotrichum</taxon>
        <taxon>Colletotrichum acutatum species complex</taxon>
    </lineage>
</organism>
<protein>
    <submittedName>
        <fullName evidence="1">Uncharacterized protein</fullName>
    </submittedName>
</protein>
<sequence length="100" mass="11429">MSDVSPSQYNVERHRAAKEAMLEARIKRQAARTPEYQAQVAKAEGNLQLINMILMSFSAEQNACVDQREEISQIFDLSTRYREQGTAEFSRSSRPWKSGC</sequence>
<comment type="caution">
    <text evidence="1">The sequence shown here is derived from an EMBL/GenBank/DDBJ whole genome shotgun (WGS) entry which is preliminary data.</text>
</comment>
<evidence type="ECO:0000313" key="1">
    <source>
        <dbReference type="EMBL" id="KXH26988.1"/>
    </source>
</evidence>
<reference evidence="1 2" key="1">
    <citation type="submission" date="2014-02" db="EMBL/GenBank/DDBJ databases">
        <title>The genome sequence of Colletotrichum nymphaeae SA-01.</title>
        <authorList>
            <person name="Baroncelli R."/>
            <person name="Thon M.R."/>
        </authorList>
    </citation>
    <scope>NUCLEOTIDE SEQUENCE [LARGE SCALE GENOMIC DNA]</scope>
    <source>
        <strain evidence="1 2">SA-01</strain>
    </source>
</reference>
<gene>
    <name evidence="1" type="ORF">CNYM01_14220</name>
</gene>
<dbReference type="EMBL" id="JEMN01001799">
    <property type="protein sequence ID" value="KXH26988.1"/>
    <property type="molecule type" value="Genomic_DNA"/>
</dbReference>
<name>A0A135RTW6_9PEZI</name>
<proteinExistence type="predicted"/>
<keyword evidence="2" id="KW-1185">Reference proteome</keyword>